<dbReference type="GO" id="GO:0005868">
    <property type="term" value="C:cytoplasmic dynein complex"/>
    <property type="evidence" value="ECO:0007669"/>
    <property type="project" value="InterPro"/>
</dbReference>
<protein>
    <recommendedName>
        <fullName evidence="4">WD repeat-containing protein 60</fullName>
    </recommendedName>
</protein>
<dbReference type="InterPro" id="IPR001680">
    <property type="entry name" value="WD40_rpt"/>
</dbReference>
<comment type="caution">
    <text evidence="2">The sequence shown here is derived from an EMBL/GenBank/DDBJ whole genome shotgun (WGS) entry which is preliminary data.</text>
</comment>
<dbReference type="AlphaFoldDB" id="A0A8K1C348"/>
<accession>A0A8K1C348</accession>
<feature type="compositionally biased region" description="Polar residues" evidence="1">
    <location>
        <begin position="357"/>
        <end position="368"/>
    </location>
</feature>
<feature type="compositionally biased region" description="Acidic residues" evidence="1">
    <location>
        <begin position="183"/>
        <end position="210"/>
    </location>
</feature>
<dbReference type="EMBL" id="SPLM01000148">
    <property type="protein sequence ID" value="TMW55272.1"/>
    <property type="molecule type" value="Genomic_DNA"/>
</dbReference>
<reference evidence="2" key="1">
    <citation type="submission" date="2019-03" db="EMBL/GenBank/DDBJ databases">
        <title>Long read genome sequence of the mycoparasitic Pythium oligandrum ATCC 38472 isolated from sugarbeet rhizosphere.</title>
        <authorList>
            <person name="Gaulin E."/>
        </authorList>
    </citation>
    <scope>NUCLEOTIDE SEQUENCE</scope>
    <source>
        <strain evidence="2">ATCC 38472_TT</strain>
    </source>
</reference>
<dbReference type="PANTHER" id="PTHR16022:SF0">
    <property type="entry name" value="CYTOPLASMIC DYNEIN 2 INTERMEDIATE CHAIN 1"/>
    <property type="match status" value="1"/>
</dbReference>
<dbReference type="Gene3D" id="2.130.10.10">
    <property type="entry name" value="YVTN repeat-like/Quinoprotein amine dehydrogenase"/>
    <property type="match status" value="2"/>
</dbReference>
<feature type="compositionally biased region" description="Basic and acidic residues" evidence="1">
    <location>
        <begin position="137"/>
        <end position="173"/>
    </location>
</feature>
<evidence type="ECO:0000256" key="1">
    <source>
        <dbReference type="SAM" id="MobiDB-lite"/>
    </source>
</evidence>
<feature type="compositionally biased region" description="Low complexity" evidence="1">
    <location>
        <begin position="261"/>
        <end position="272"/>
    </location>
</feature>
<feature type="compositionally biased region" description="Basic and acidic residues" evidence="1">
    <location>
        <begin position="119"/>
        <end position="129"/>
    </location>
</feature>
<feature type="compositionally biased region" description="Polar residues" evidence="1">
    <location>
        <begin position="713"/>
        <end position="724"/>
    </location>
</feature>
<dbReference type="SUPFAM" id="SSF50978">
    <property type="entry name" value="WD40 repeat-like"/>
    <property type="match status" value="1"/>
</dbReference>
<dbReference type="GO" id="GO:0045503">
    <property type="term" value="F:dynein light chain binding"/>
    <property type="evidence" value="ECO:0007669"/>
    <property type="project" value="InterPro"/>
</dbReference>
<dbReference type="InterPro" id="IPR042505">
    <property type="entry name" value="DYNC2I1"/>
</dbReference>
<dbReference type="GO" id="GO:0005929">
    <property type="term" value="C:cilium"/>
    <property type="evidence" value="ECO:0007669"/>
    <property type="project" value="GOC"/>
</dbReference>
<feature type="compositionally biased region" description="Low complexity" evidence="1">
    <location>
        <begin position="107"/>
        <end position="118"/>
    </location>
</feature>
<feature type="compositionally biased region" description="Low complexity" evidence="1">
    <location>
        <begin position="39"/>
        <end position="58"/>
    </location>
</feature>
<dbReference type="InterPro" id="IPR015943">
    <property type="entry name" value="WD40/YVTN_repeat-like_dom_sf"/>
</dbReference>
<proteinExistence type="predicted"/>
<dbReference type="InterPro" id="IPR036322">
    <property type="entry name" value="WD40_repeat_dom_sf"/>
</dbReference>
<feature type="compositionally biased region" description="Acidic residues" evidence="1">
    <location>
        <begin position="409"/>
        <end position="423"/>
    </location>
</feature>
<evidence type="ECO:0008006" key="4">
    <source>
        <dbReference type="Google" id="ProtNLM"/>
    </source>
</evidence>
<dbReference type="OrthoDB" id="2162425at2759"/>
<evidence type="ECO:0000313" key="2">
    <source>
        <dbReference type="EMBL" id="TMW55272.1"/>
    </source>
</evidence>
<dbReference type="SMART" id="SM00320">
    <property type="entry name" value="WD40"/>
    <property type="match status" value="3"/>
</dbReference>
<feature type="region of interest" description="Disordered" evidence="1">
    <location>
        <begin position="1"/>
        <end position="309"/>
    </location>
</feature>
<name>A0A8K1C348_PYTOL</name>
<dbReference type="PANTHER" id="PTHR16022">
    <property type="entry name" value="WD REPEAT DOMAIN 60"/>
    <property type="match status" value="1"/>
</dbReference>
<feature type="compositionally biased region" description="Basic and acidic residues" evidence="1">
    <location>
        <begin position="68"/>
        <end position="77"/>
    </location>
</feature>
<evidence type="ECO:0000313" key="3">
    <source>
        <dbReference type="Proteomes" id="UP000794436"/>
    </source>
</evidence>
<gene>
    <name evidence="2" type="ORF">Poli38472_013163</name>
</gene>
<feature type="region of interest" description="Disordered" evidence="1">
    <location>
        <begin position="702"/>
        <end position="725"/>
    </location>
</feature>
<feature type="region of interest" description="Disordered" evidence="1">
    <location>
        <begin position="357"/>
        <end position="430"/>
    </location>
</feature>
<feature type="compositionally biased region" description="Low complexity" evidence="1">
    <location>
        <begin position="291"/>
        <end position="300"/>
    </location>
</feature>
<sequence>MSTPHAEPKGPSSVDDGAPKKASKKTTAVKRTPAAEDGPSAAVAATVSAPQASASPVPMLRVPGSEPKPVEGADATKARSSKKRTSTTPPNGDGPPSGPSLGGGPTGAPSADAAAVAKSEADAEKERLRREAKKQRAKELEEQKRRDELAKQAIEEARRKEEERQREVRRQKELAALNANAEECNEEEDTGNDYDEDGFENYDDDFEADDAPPKPSGKPPVVLSQAKPQAKAKGVAPSTVDTNELKKIQQALQAESKELQSASRPSSSTKPSGDPNAAPSRGAQEAKQARSSSSIASSIAGLKQSLDPRAKRVKEILEARKLEVEKFNLFQQPPLTELDKYLGQLRRGQVRQAFVQTNEGARSMATQTKPPPKHDQSMHFPDDIGLETNAGSTKRAKARGRRSSNQTTDEPDDTGENEEDDDEKTTSTSSSRFFRFLEQAAYVCEILTEENTQDAESQRLQQREEAVKLSAKDSLSTKQLFPTKKFDQLALEKALASRILVGLRFSPAVSNLFLTTYSAPVKENNDEPSPMADKSLSCVWDVNALDESTLFVLQNEGEATACCLGPSRELFALVGTDDGSVHVWDLRSRLSIAGATQVKTEGGMLDVYAPTYSTCAAGGRLHNSAIVAVEVVSAPGAGSFQFGSLDDRGVLVIWSVIDFTPGDDALLADKCVEIGGRIKLVVNTVIDTQQAFLMLTRPTQTKKPSLVRRDSSNSKPSQSTTQQLPAPVGPIATVLQFDPQDSNQFFIGTITGLVLRGHRFEKTGAMAGVSHYRRDRSHMEYSRASVVCIAFHPTLGDYFLVGYADGAVCLFHCDSSIALTTWEEVDFGRSISCVQWSTSRPGVFLASYSHGELLAWDLTVQTSGPVFSLQLPRSDKEDGPITTSPSMLYPFTLSSERMRTSRPAIAMQCGGEPPFQFQLQELSASFTTSSRHESTEVKQILASIL</sequence>
<organism evidence="2 3">
    <name type="scientific">Pythium oligandrum</name>
    <name type="common">Mycoparasitic fungus</name>
    <dbReference type="NCBI Taxonomy" id="41045"/>
    <lineage>
        <taxon>Eukaryota</taxon>
        <taxon>Sar</taxon>
        <taxon>Stramenopiles</taxon>
        <taxon>Oomycota</taxon>
        <taxon>Peronosporomycetes</taxon>
        <taxon>Pythiales</taxon>
        <taxon>Pythiaceae</taxon>
        <taxon>Pythium</taxon>
    </lineage>
</organism>
<keyword evidence="3" id="KW-1185">Reference proteome</keyword>
<dbReference type="GO" id="GO:0042073">
    <property type="term" value="P:intraciliary transport"/>
    <property type="evidence" value="ECO:0007669"/>
    <property type="project" value="InterPro"/>
</dbReference>
<dbReference type="Proteomes" id="UP000794436">
    <property type="component" value="Unassembled WGS sequence"/>
</dbReference>
<dbReference type="GO" id="GO:0045504">
    <property type="term" value="F:dynein heavy chain binding"/>
    <property type="evidence" value="ECO:0007669"/>
    <property type="project" value="InterPro"/>
</dbReference>
<feature type="compositionally biased region" description="Basic and acidic residues" evidence="1">
    <location>
        <begin position="372"/>
        <end position="382"/>
    </location>
</feature>